<dbReference type="Gene3D" id="3.40.630.30">
    <property type="match status" value="1"/>
</dbReference>
<name>A0A1Y1RLK6_9MICC</name>
<evidence type="ECO:0000259" key="1">
    <source>
        <dbReference type="PROSITE" id="PS51186"/>
    </source>
</evidence>
<organism evidence="2 3">
    <name type="scientific">Rothia nasimurium</name>
    <dbReference type="NCBI Taxonomy" id="85336"/>
    <lineage>
        <taxon>Bacteria</taxon>
        <taxon>Bacillati</taxon>
        <taxon>Actinomycetota</taxon>
        <taxon>Actinomycetes</taxon>
        <taxon>Micrococcales</taxon>
        <taxon>Micrococcaceae</taxon>
        <taxon>Rothia</taxon>
    </lineage>
</organism>
<dbReference type="CDD" id="cd04301">
    <property type="entry name" value="NAT_SF"/>
    <property type="match status" value="1"/>
</dbReference>
<gene>
    <name evidence="2" type="ORF">A7979_07890</name>
</gene>
<dbReference type="SUPFAM" id="SSF55729">
    <property type="entry name" value="Acyl-CoA N-acyltransferases (Nat)"/>
    <property type="match status" value="1"/>
</dbReference>
<keyword evidence="3" id="KW-1185">Reference proteome</keyword>
<dbReference type="EMBL" id="LXWF01000044">
    <property type="protein sequence ID" value="ORC15254.1"/>
    <property type="molecule type" value="Genomic_DNA"/>
</dbReference>
<accession>A0A1Y1RLK6</accession>
<evidence type="ECO:0000313" key="3">
    <source>
        <dbReference type="Proteomes" id="UP000192359"/>
    </source>
</evidence>
<dbReference type="GO" id="GO:0008999">
    <property type="term" value="F:protein-N-terminal-alanine acetyltransferase activity"/>
    <property type="evidence" value="ECO:0007669"/>
    <property type="project" value="TreeGrafter"/>
</dbReference>
<dbReference type="Pfam" id="PF13302">
    <property type="entry name" value="Acetyltransf_3"/>
    <property type="match status" value="1"/>
</dbReference>
<dbReference type="InterPro" id="IPR051908">
    <property type="entry name" value="Ribosomal_N-acetyltransferase"/>
</dbReference>
<dbReference type="PANTHER" id="PTHR43441:SF11">
    <property type="entry name" value="RIBOSOMAL-PROTEIN-SERINE ACETYLTRANSFERASE"/>
    <property type="match status" value="1"/>
</dbReference>
<protein>
    <recommendedName>
        <fullName evidence="1">N-acetyltransferase domain-containing protein</fullName>
    </recommendedName>
</protein>
<dbReference type="PROSITE" id="PS51186">
    <property type="entry name" value="GNAT"/>
    <property type="match status" value="1"/>
</dbReference>
<comment type="caution">
    <text evidence="2">The sequence shown here is derived from an EMBL/GenBank/DDBJ whole genome shotgun (WGS) entry which is preliminary data.</text>
</comment>
<dbReference type="SUPFAM" id="SSF54593">
    <property type="entry name" value="Glyoxalase/Bleomycin resistance protein/Dihydroxybiphenyl dioxygenase"/>
    <property type="match status" value="1"/>
</dbReference>
<dbReference type="AlphaFoldDB" id="A0A1Y1RLK6"/>
<dbReference type="GO" id="GO:1990189">
    <property type="term" value="F:protein N-terminal-serine acetyltransferase activity"/>
    <property type="evidence" value="ECO:0007669"/>
    <property type="project" value="TreeGrafter"/>
</dbReference>
<dbReference type="InterPro" id="IPR000182">
    <property type="entry name" value="GNAT_dom"/>
</dbReference>
<dbReference type="PANTHER" id="PTHR43441">
    <property type="entry name" value="RIBOSOMAL-PROTEIN-SERINE ACETYLTRANSFERASE"/>
    <property type="match status" value="1"/>
</dbReference>
<feature type="domain" description="N-acetyltransferase" evidence="1">
    <location>
        <begin position="1"/>
        <end position="149"/>
    </location>
</feature>
<dbReference type="Proteomes" id="UP000192359">
    <property type="component" value="Unassembled WGS sequence"/>
</dbReference>
<dbReference type="InterPro" id="IPR016181">
    <property type="entry name" value="Acyl_CoA_acyltransferase"/>
</dbReference>
<sequence>MPALTSEQDARNLIETSYLPAENRAIFCLSDEGRPAGLIGLNFTARSDTGAWDRAWVYYWIADPYRGQGYTKAALTAVCNWALDETSPAATSPVLDTGLLASLPSPRLRRLELGYRTNNPASGAVAAAAGFQIEGIEREKFLYAGQTYDAVLAARLRKDGRAPASLCHQEAVFRPGFHHVELWTESLETALPSWGWLTQQLGWTTYQEWPGGISWQAPDGSYLVLEESPDTSGSHDRTHAGLNHLAFTAPSATFEMELVAPNPRT</sequence>
<proteinExistence type="predicted"/>
<evidence type="ECO:0000313" key="2">
    <source>
        <dbReference type="EMBL" id="ORC15254.1"/>
    </source>
</evidence>
<dbReference type="Gene3D" id="3.10.180.10">
    <property type="entry name" value="2,3-Dihydroxybiphenyl 1,2-Dioxygenase, domain 1"/>
    <property type="match status" value="1"/>
</dbReference>
<dbReference type="InterPro" id="IPR029068">
    <property type="entry name" value="Glyas_Bleomycin-R_OHBP_Dase"/>
</dbReference>
<dbReference type="GO" id="GO:0005737">
    <property type="term" value="C:cytoplasm"/>
    <property type="evidence" value="ECO:0007669"/>
    <property type="project" value="TreeGrafter"/>
</dbReference>
<reference evidence="2 3" key="1">
    <citation type="submission" date="2016-05" db="EMBL/GenBank/DDBJ databases">
        <title>Draft genome sequence of a porcine commensal Rothia nasimurium.</title>
        <authorList>
            <person name="Gaiser R.A."/>
            <person name="Van Baarlen P."/>
            <person name="Wells J.M."/>
        </authorList>
    </citation>
    <scope>NUCLEOTIDE SEQUENCE [LARGE SCALE GENOMIC DNA]</scope>
    <source>
        <strain evidence="2 3">PT-32</strain>
    </source>
</reference>